<dbReference type="SUPFAM" id="SSF69118">
    <property type="entry name" value="AhpD-like"/>
    <property type="match status" value="1"/>
</dbReference>
<sequence length="195" mass="21769">MATRIPPLSAPYPGESAAVLRRMMPSGEEPIALFRTFARNLPLAQALHGWGSYQLSRRLSLGLRDRELVIDRTCARCGCEYEWGVHVARFADRAGLTTEEITSLTHGSSADPCWTGERDRLLIDTADALHDGHDIDDTLWARLSTHFSPEQILDLLMLCGWYQAISFTARATRLPPEPGAPRFDMFRATDARDGV</sequence>
<dbReference type="PANTHER" id="PTHR34846">
    <property type="entry name" value="4-CARBOXYMUCONOLACTONE DECARBOXYLASE FAMILY PROTEIN (AFU_ORTHOLOGUE AFUA_6G11590)"/>
    <property type="match status" value="1"/>
</dbReference>
<dbReference type="PANTHER" id="PTHR34846:SF5">
    <property type="entry name" value="CARBOXYMUCONOLACTONE DECARBOXYLASE-LIKE DOMAIN-CONTAINING PROTEIN"/>
    <property type="match status" value="1"/>
</dbReference>
<dbReference type="InterPro" id="IPR029032">
    <property type="entry name" value="AhpD-like"/>
</dbReference>
<protein>
    <submittedName>
        <fullName evidence="2">Carboxymuconolactone decarboxylase</fullName>
    </submittedName>
</protein>
<accession>A0ABM5TWV3</accession>
<keyword evidence="3" id="KW-1185">Reference proteome</keyword>
<evidence type="ECO:0000313" key="2">
    <source>
        <dbReference type="EMBL" id="AKJ15607.1"/>
    </source>
</evidence>
<organism evidence="2 3">
    <name type="scientific">Streptomyces incarnatus</name>
    <dbReference type="NCBI Taxonomy" id="665007"/>
    <lineage>
        <taxon>Bacteria</taxon>
        <taxon>Bacillati</taxon>
        <taxon>Actinomycetota</taxon>
        <taxon>Actinomycetes</taxon>
        <taxon>Kitasatosporales</taxon>
        <taxon>Streptomycetaceae</taxon>
        <taxon>Streptomyces</taxon>
    </lineage>
</organism>
<dbReference type="InterPro" id="IPR003779">
    <property type="entry name" value="CMD-like"/>
</dbReference>
<dbReference type="Pfam" id="PF02627">
    <property type="entry name" value="CMD"/>
    <property type="match status" value="1"/>
</dbReference>
<dbReference type="Gene3D" id="1.20.1290.10">
    <property type="entry name" value="AhpD-like"/>
    <property type="match status" value="1"/>
</dbReference>
<evidence type="ECO:0000259" key="1">
    <source>
        <dbReference type="Pfam" id="PF02627"/>
    </source>
</evidence>
<dbReference type="Proteomes" id="UP000035366">
    <property type="component" value="Chromosome"/>
</dbReference>
<feature type="domain" description="Carboxymuconolactone decarboxylase-like" evidence="1">
    <location>
        <begin position="59"/>
        <end position="116"/>
    </location>
</feature>
<reference evidence="2 3" key="1">
    <citation type="journal article" date="2015" name="ISME J.">
        <title>Draft Genome Sequence of Streptomyces incarnatus NRRL8089, which Produces the Nucleoside Antibiotic Sinefungin.</title>
        <authorList>
            <person name="Oshima K."/>
            <person name="Hattori M."/>
            <person name="Shimizu H."/>
            <person name="Fukuda K."/>
            <person name="Nemoto M."/>
            <person name="Inagaki K."/>
            <person name="Tamura T."/>
        </authorList>
    </citation>
    <scope>NUCLEOTIDE SEQUENCE [LARGE SCALE GENOMIC DNA]</scope>
    <source>
        <strain evidence="2 3">NRRL 8089</strain>
    </source>
</reference>
<dbReference type="RefSeq" id="WP_208903035.1">
    <property type="nucleotide sequence ID" value="NZ_CP011497.1"/>
</dbReference>
<proteinExistence type="predicted"/>
<name>A0ABM5TWV3_9ACTN</name>
<evidence type="ECO:0000313" key="3">
    <source>
        <dbReference type="Proteomes" id="UP000035366"/>
    </source>
</evidence>
<gene>
    <name evidence="2" type="ORF">ABB07_37755</name>
</gene>
<dbReference type="EMBL" id="CP011497">
    <property type="protein sequence ID" value="AKJ15607.1"/>
    <property type="molecule type" value="Genomic_DNA"/>
</dbReference>